<evidence type="ECO:0000256" key="1">
    <source>
        <dbReference type="SAM" id="MobiDB-lite"/>
    </source>
</evidence>
<dbReference type="Proteomes" id="UP001447188">
    <property type="component" value="Unassembled WGS sequence"/>
</dbReference>
<keyword evidence="4" id="KW-1185">Reference proteome</keyword>
<gene>
    <name evidence="3" type="ORF">Q9L58_006597</name>
</gene>
<protein>
    <submittedName>
        <fullName evidence="3">Uncharacterized protein</fullName>
    </submittedName>
</protein>
<feature type="transmembrane region" description="Helical" evidence="2">
    <location>
        <begin position="434"/>
        <end position="456"/>
    </location>
</feature>
<evidence type="ECO:0000313" key="4">
    <source>
        <dbReference type="Proteomes" id="UP001447188"/>
    </source>
</evidence>
<proteinExistence type="predicted"/>
<accession>A0ABR3GFD9</accession>
<keyword evidence="2" id="KW-1133">Transmembrane helix</keyword>
<feature type="region of interest" description="Disordered" evidence="1">
    <location>
        <begin position="140"/>
        <end position="159"/>
    </location>
</feature>
<sequence length="459" mass="51102">MPKKNPEYFTEVPSNDWDIIDYLDRSLSPATAATYGLSYLDESGQPSEMAASHGRNMYRWKEALKDISKNSKNQIAKLLLRSREVGPRASNWFSKITGGGKVHAPRKSAASVLVKRTTQVTGAYATVNSGDLYSPVFNQHQERRTSETPPCHEPASSSVIHHPVPLPAPPPVVVESDPAPSIPISPNSFQFSTGRSLYEVVRGSQLPAVHLAHDGVVDFEDEDMMELLSLQEQKELYSLLPPEMEPDETFMRSVSRFGAASSDEDFRDVVEGVPYRDQGVKYDPKQHVDAEWVNISILAMLRLFASYGDLEVLSPREGWLDCNFWAPLIDMCAAGHPELLWQRKEIKSAAIKWREERSNIQSTKANANSKLDCIMHTTRGHPRLEFGAIEVSTDFTNTGAAKWLSDSSKLIISLHSMAGHIYDAVDHDKDTVKALQFIAFIHASLFICCFIIGLSANPS</sequence>
<organism evidence="3 4">
    <name type="scientific">Discina gigas</name>
    <dbReference type="NCBI Taxonomy" id="1032678"/>
    <lineage>
        <taxon>Eukaryota</taxon>
        <taxon>Fungi</taxon>
        <taxon>Dikarya</taxon>
        <taxon>Ascomycota</taxon>
        <taxon>Pezizomycotina</taxon>
        <taxon>Pezizomycetes</taxon>
        <taxon>Pezizales</taxon>
        <taxon>Discinaceae</taxon>
        <taxon>Discina</taxon>
    </lineage>
</organism>
<name>A0ABR3GFD9_9PEZI</name>
<keyword evidence="2" id="KW-0472">Membrane</keyword>
<keyword evidence="2" id="KW-0812">Transmembrane</keyword>
<evidence type="ECO:0000313" key="3">
    <source>
        <dbReference type="EMBL" id="KAL0634508.1"/>
    </source>
</evidence>
<dbReference type="EMBL" id="JBBBZM010000093">
    <property type="protein sequence ID" value="KAL0634508.1"/>
    <property type="molecule type" value="Genomic_DNA"/>
</dbReference>
<reference evidence="3 4" key="1">
    <citation type="submission" date="2024-02" db="EMBL/GenBank/DDBJ databases">
        <title>Discinaceae phylogenomics.</title>
        <authorList>
            <person name="Dirks A.C."/>
            <person name="James T.Y."/>
        </authorList>
    </citation>
    <scope>NUCLEOTIDE SEQUENCE [LARGE SCALE GENOMIC DNA]</scope>
    <source>
        <strain evidence="3 4">ACD0624</strain>
    </source>
</reference>
<evidence type="ECO:0000256" key="2">
    <source>
        <dbReference type="SAM" id="Phobius"/>
    </source>
</evidence>
<comment type="caution">
    <text evidence="3">The sequence shown here is derived from an EMBL/GenBank/DDBJ whole genome shotgun (WGS) entry which is preliminary data.</text>
</comment>